<gene>
    <name evidence="4" type="ORF">CINCED_3A025723</name>
</gene>
<dbReference type="Proteomes" id="UP000325440">
    <property type="component" value="Unassembled WGS sequence"/>
</dbReference>
<dbReference type="PROSITE" id="PS50088">
    <property type="entry name" value="ANK_REPEAT"/>
    <property type="match status" value="1"/>
</dbReference>
<dbReference type="Gene3D" id="1.25.40.20">
    <property type="entry name" value="Ankyrin repeat-containing domain"/>
    <property type="match status" value="2"/>
</dbReference>
<dbReference type="PANTHER" id="PTHR24189:SF50">
    <property type="entry name" value="ANKYRIN REPEAT AND SOCS BOX PROTEIN 2"/>
    <property type="match status" value="1"/>
</dbReference>
<dbReference type="InterPro" id="IPR036770">
    <property type="entry name" value="Ankyrin_rpt-contain_sf"/>
</dbReference>
<keyword evidence="1" id="KW-0677">Repeat</keyword>
<name>A0A5E4M7T2_9HEMI</name>
<protein>
    <submittedName>
        <fullName evidence="4">Ankyrin repeat-containing domain,Ankyrin repeat</fullName>
    </submittedName>
</protein>
<sequence>MPLETESQFEKFDNTIAKISDDINSGKISYANIYEELKNQLRENVSTVYEEWKNSKFDPSFKFKLYDDFDDIIEKTLLHSAIDCTKEAACVPLVQYLLEKKADPNIRDSYNQTPLSSALYAREDKNKQVVKLLLDAGADQNAVDNDATYRRTPLSIACKGVREGFSIETIKLLLERGVNINDVVDNKGNIILHQLVEQSFSIPEKATTLQAQTSKLIKIVIEYGANIYANDNSSSSYTPEKLIANQLRGHIIYDKKFVASIQEFLKEQKKSVEYHHKLFEVVEQYQDLRSLTDIITENGPTSIRGIQVCSKAVPQALGIPGIKLVVMVDGEFKQEFSQGTGYPVISVEVGSLRRCLEII</sequence>
<keyword evidence="2 3" id="KW-0040">ANK repeat</keyword>
<dbReference type="EMBL" id="CABPRJ010000121">
    <property type="protein sequence ID" value="VVC27459.1"/>
    <property type="molecule type" value="Genomic_DNA"/>
</dbReference>
<keyword evidence="5" id="KW-1185">Reference proteome</keyword>
<organism evidence="4 5">
    <name type="scientific">Cinara cedri</name>
    <dbReference type="NCBI Taxonomy" id="506608"/>
    <lineage>
        <taxon>Eukaryota</taxon>
        <taxon>Metazoa</taxon>
        <taxon>Ecdysozoa</taxon>
        <taxon>Arthropoda</taxon>
        <taxon>Hexapoda</taxon>
        <taxon>Insecta</taxon>
        <taxon>Pterygota</taxon>
        <taxon>Neoptera</taxon>
        <taxon>Paraneoptera</taxon>
        <taxon>Hemiptera</taxon>
        <taxon>Sternorrhyncha</taxon>
        <taxon>Aphidomorpha</taxon>
        <taxon>Aphidoidea</taxon>
        <taxon>Aphididae</taxon>
        <taxon>Lachninae</taxon>
        <taxon>Cinara</taxon>
    </lineage>
</organism>
<dbReference type="AlphaFoldDB" id="A0A5E4M7T2"/>
<dbReference type="SMART" id="SM00248">
    <property type="entry name" value="ANK"/>
    <property type="match status" value="4"/>
</dbReference>
<dbReference type="Pfam" id="PF00023">
    <property type="entry name" value="Ank"/>
    <property type="match status" value="1"/>
</dbReference>
<dbReference type="InterPro" id="IPR050745">
    <property type="entry name" value="Multifunctional_regulatory"/>
</dbReference>
<dbReference type="Pfam" id="PF12796">
    <property type="entry name" value="Ank_2"/>
    <property type="match status" value="1"/>
</dbReference>
<evidence type="ECO:0000256" key="1">
    <source>
        <dbReference type="ARBA" id="ARBA00022737"/>
    </source>
</evidence>
<feature type="repeat" description="ANK" evidence="3">
    <location>
        <begin position="110"/>
        <end position="145"/>
    </location>
</feature>
<evidence type="ECO:0000256" key="3">
    <source>
        <dbReference type="PROSITE-ProRule" id="PRU00023"/>
    </source>
</evidence>
<dbReference type="SUPFAM" id="SSF48403">
    <property type="entry name" value="Ankyrin repeat"/>
    <property type="match status" value="1"/>
</dbReference>
<reference evidence="4 5" key="1">
    <citation type="submission" date="2019-08" db="EMBL/GenBank/DDBJ databases">
        <authorList>
            <person name="Alioto T."/>
            <person name="Alioto T."/>
            <person name="Gomez Garrido J."/>
        </authorList>
    </citation>
    <scope>NUCLEOTIDE SEQUENCE [LARGE SCALE GENOMIC DNA]</scope>
</reference>
<dbReference type="PANTHER" id="PTHR24189">
    <property type="entry name" value="MYOTROPHIN"/>
    <property type="match status" value="1"/>
</dbReference>
<proteinExistence type="predicted"/>
<dbReference type="OrthoDB" id="426293at2759"/>
<accession>A0A5E4M7T2</accession>
<dbReference type="InterPro" id="IPR002110">
    <property type="entry name" value="Ankyrin_rpt"/>
</dbReference>
<evidence type="ECO:0000313" key="4">
    <source>
        <dbReference type="EMBL" id="VVC27459.1"/>
    </source>
</evidence>
<evidence type="ECO:0000313" key="5">
    <source>
        <dbReference type="Proteomes" id="UP000325440"/>
    </source>
</evidence>
<dbReference type="PROSITE" id="PS50297">
    <property type="entry name" value="ANK_REP_REGION"/>
    <property type="match status" value="1"/>
</dbReference>
<evidence type="ECO:0000256" key="2">
    <source>
        <dbReference type="ARBA" id="ARBA00023043"/>
    </source>
</evidence>